<keyword evidence="3" id="KW-1185">Reference proteome</keyword>
<comment type="caution">
    <text evidence="2">The sequence shown here is derived from an EMBL/GenBank/DDBJ whole genome shotgun (WGS) entry which is preliminary data.</text>
</comment>
<dbReference type="AlphaFoldDB" id="A0A2N3Y6E2"/>
<evidence type="ECO:0000313" key="2">
    <source>
        <dbReference type="EMBL" id="PKW18468.1"/>
    </source>
</evidence>
<dbReference type="EMBL" id="PJNB01000001">
    <property type="protein sequence ID" value="PKW18468.1"/>
    <property type="molecule type" value="Genomic_DNA"/>
</dbReference>
<evidence type="ECO:0000313" key="3">
    <source>
        <dbReference type="Proteomes" id="UP000233786"/>
    </source>
</evidence>
<accession>A0A2N3Y6E2</accession>
<reference evidence="2" key="1">
    <citation type="submission" date="2017-12" db="EMBL/GenBank/DDBJ databases">
        <title>Sequencing the genomes of 1000 Actinobacteria strains.</title>
        <authorList>
            <person name="Klenk H.-P."/>
        </authorList>
    </citation>
    <scope>NUCLEOTIDE SEQUENCE [LARGE SCALE GENOMIC DNA]</scope>
    <source>
        <strain evidence="2">DSM 44228</strain>
    </source>
</reference>
<protein>
    <recommendedName>
        <fullName evidence="1">DUF5753 domain-containing protein</fullName>
    </recommendedName>
</protein>
<gene>
    <name evidence="2" type="ORF">A8926_6555</name>
</gene>
<organism evidence="2 3">
    <name type="scientific">Saccharopolyspora spinosa</name>
    <dbReference type="NCBI Taxonomy" id="60894"/>
    <lineage>
        <taxon>Bacteria</taxon>
        <taxon>Bacillati</taxon>
        <taxon>Actinomycetota</taxon>
        <taxon>Actinomycetes</taxon>
        <taxon>Pseudonocardiales</taxon>
        <taxon>Pseudonocardiaceae</taxon>
        <taxon>Saccharopolyspora</taxon>
    </lineage>
</organism>
<dbReference type="Pfam" id="PF19054">
    <property type="entry name" value="DUF5753"/>
    <property type="match status" value="1"/>
</dbReference>
<dbReference type="STRING" id="994479.GCA_000194155_03102"/>
<proteinExistence type="predicted"/>
<name>A0A2N3Y6E2_SACSN</name>
<dbReference type="InterPro" id="IPR043917">
    <property type="entry name" value="DUF5753"/>
</dbReference>
<dbReference type="Proteomes" id="UP000233786">
    <property type="component" value="Unassembled WGS sequence"/>
</dbReference>
<sequence length="231" mass="25367">MASILTAVGAGAAVRDRLVEMARNAAEPNWLLAGASGTRTELTALIEFERTATRILEVAPMLIPGLLQTSDYARTIMSGLPAHELDTWVTMRVGRRDVLTRRNPAQFDAIIAEHVLYQQIGGPSVMADQLRHIAKMAELPNVFIQIVPSSTQTWHLALEGAFILFEFPKASPIVNLEHFRSSVFLYDDGDIYDYAQAGDSLRQAAMSPADSLKLIARSAELMEEQSDGTPD</sequence>
<feature type="domain" description="DUF5753" evidence="1">
    <location>
        <begin position="43"/>
        <end position="217"/>
    </location>
</feature>
<evidence type="ECO:0000259" key="1">
    <source>
        <dbReference type="Pfam" id="PF19054"/>
    </source>
</evidence>